<dbReference type="InterPro" id="IPR034666">
    <property type="entry name" value="ARPC2/4"/>
</dbReference>
<evidence type="ECO:0000256" key="4">
    <source>
        <dbReference type="ARBA" id="ARBA00023203"/>
    </source>
</evidence>
<keyword evidence="3 6" id="KW-0963">Cytoplasm</keyword>
<dbReference type="GO" id="GO:0005885">
    <property type="term" value="C:Arp2/3 protein complex"/>
    <property type="evidence" value="ECO:0007669"/>
    <property type="project" value="InterPro"/>
</dbReference>
<name>A0A388KNW6_CHABU</name>
<comment type="subcellular location">
    <subcellularLocation>
        <location evidence="1 6">Cytoplasm</location>
        <location evidence="1 6">Cytoskeleton</location>
    </subcellularLocation>
</comment>
<accession>A0A388KNW6</accession>
<dbReference type="PANTHER" id="PTHR12058">
    <property type="entry name" value="ARP2/3 COMPLEX 34 KDA SUBUNIT"/>
    <property type="match status" value="1"/>
</dbReference>
<evidence type="ECO:0000256" key="3">
    <source>
        <dbReference type="ARBA" id="ARBA00022490"/>
    </source>
</evidence>
<dbReference type="PANTHER" id="PTHR12058:SF0">
    <property type="entry name" value="ACTIN-RELATED PROTEIN 2_3 COMPLEX SUBUNIT 2"/>
    <property type="match status" value="1"/>
</dbReference>
<dbReference type="InterPro" id="IPR007188">
    <property type="entry name" value="ARPC2"/>
</dbReference>
<evidence type="ECO:0000256" key="5">
    <source>
        <dbReference type="ARBA" id="ARBA00023212"/>
    </source>
</evidence>
<dbReference type="GO" id="GO:0005200">
    <property type="term" value="F:structural constituent of cytoskeleton"/>
    <property type="evidence" value="ECO:0007669"/>
    <property type="project" value="TreeGrafter"/>
</dbReference>
<dbReference type="Gramene" id="GBG71749">
    <property type="protein sequence ID" value="GBG71749"/>
    <property type="gene ID" value="CBR_g9158"/>
</dbReference>
<dbReference type="STRING" id="69332.A0A388KNW6"/>
<proteinExistence type="inferred from homology"/>
<gene>
    <name evidence="8" type="ORF">CBR_g9158</name>
</gene>
<dbReference type="OrthoDB" id="148331at2759"/>
<keyword evidence="9" id="KW-1185">Reference proteome</keyword>
<protein>
    <recommendedName>
        <fullName evidence="6">Arp2/3 complex 34 kDa subunit</fullName>
    </recommendedName>
</protein>
<organism evidence="8 9">
    <name type="scientific">Chara braunii</name>
    <name type="common">Braun's stonewort</name>
    <dbReference type="NCBI Taxonomy" id="69332"/>
    <lineage>
        <taxon>Eukaryota</taxon>
        <taxon>Viridiplantae</taxon>
        <taxon>Streptophyta</taxon>
        <taxon>Charophyceae</taxon>
        <taxon>Charales</taxon>
        <taxon>Characeae</taxon>
        <taxon>Chara</taxon>
    </lineage>
</organism>
<dbReference type="AlphaFoldDB" id="A0A388KNW6"/>
<evidence type="ECO:0000313" key="8">
    <source>
        <dbReference type="EMBL" id="GBG71749.1"/>
    </source>
</evidence>
<dbReference type="EMBL" id="BFEA01000152">
    <property type="protein sequence ID" value="GBG71749.1"/>
    <property type="molecule type" value="Genomic_DNA"/>
</dbReference>
<comment type="similarity">
    <text evidence="2 6">Belongs to the ARPC2 family.</text>
</comment>
<feature type="region of interest" description="Disordered" evidence="7">
    <location>
        <begin position="221"/>
        <end position="243"/>
    </location>
</feature>
<keyword evidence="4 6" id="KW-0009">Actin-binding</keyword>
<evidence type="ECO:0000313" key="9">
    <source>
        <dbReference type="Proteomes" id="UP000265515"/>
    </source>
</evidence>
<comment type="subunit">
    <text evidence="6">Component of the Arp2/3 complex.</text>
</comment>
<evidence type="ECO:0000256" key="6">
    <source>
        <dbReference type="RuleBase" id="RU364015"/>
    </source>
</evidence>
<dbReference type="Proteomes" id="UP000265515">
    <property type="component" value="Unassembled WGS sequence"/>
</dbReference>
<evidence type="ECO:0000256" key="2">
    <source>
        <dbReference type="ARBA" id="ARBA00007192"/>
    </source>
</evidence>
<dbReference type="Pfam" id="PF04045">
    <property type="entry name" value="P34-Arc"/>
    <property type="match status" value="1"/>
</dbReference>
<comment type="caution">
    <text evidence="8">The sequence shown here is derived from an EMBL/GenBank/DDBJ whole genome shotgun (WGS) entry which is preliminary data.</text>
</comment>
<dbReference type="Gene3D" id="3.30.1460.20">
    <property type="match status" value="2"/>
</dbReference>
<comment type="function">
    <text evidence="6">Functions as actin-binding component of the Arp2/3 complex which is involved in regulation of actin polymerization and together with an activating nucleation-promoting factor (NPF) mediates the formation of branched actin networks.</text>
</comment>
<dbReference type="GO" id="GO:0030041">
    <property type="term" value="P:actin filament polymerization"/>
    <property type="evidence" value="ECO:0007669"/>
    <property type="project" value="InterPro"/>
</dbReference>
<dbReference type="GO" id="GO:0051015">
    <property type="term" value="F:actin filament binding"/>
    <property type="evidence" value="ECO:0007669"/>
    <property type="project" value="TreeGrafter"/>
</dbReference>
<evidence type="ECO:0000256" key="7">
    <source>
        <dbReference type="SAM" id="MobiDB-lite"/>
    </source>
</evidence>
<reference evidence="8 9" key="1">
    <citation type="journal article" date="2018" name="Cell">
        <title>The Chara Genome: Secondary Complexity and Implications for Plant Terrestrialization.</title>
        <authorList>
            <person name="Nishiyama T."/>
            <person name="Sakayama H."/>
            <person name="Vries J.D."/>
            <person name="Buschmann H."/>
            <person name="Saint-Marcoux D."/>
            <person name="Ullrich K.K."/>
            <person name="Haas F.B."/>
            <person name="Vanderstraeten L."/>
            <person name="Becker D."/>
            <person name="Lang D."/>
            <person name="Vosolsobe S."/>
            <person name="Rombauts S."/>
            <person name="Wilhelmsson P.K.I."/>
            <person name="Janitza P."/>
            <person name="Kern R."/>
            <person name="Heyl A."/>
            <person name="Rumpler F."/>
            <person name="Villalobos L.I.A.C."/>
            <person name="Clay J.M."/>
            <person name="Skokan R."/>
            <person name="Toyoda A."/>
            <person name="Suzuki Y."/>
            <person name="Kagoshima H."/>
            <person name="Schijlen E."/>
            <person name="Tajeshwar N."/>
            <person name="Catarino B."/>
            <person name="Hetherington A.J."/>
            <person name="Saltykova A."/>
            <person name="Bonnot C."/>
            <person name="Breuninger H."/>
            <person name="Symeonidi A."/>
            <person name="Radhakrishnan G.V."/>
            <person name="Van Nieuwerburgh F."/>
            <person name="Deforce D."/>
            <person name="Chang C."/>
            <person name="Karol K.G."/>
            <person name="Hedrich R."/>
            <person name="Ulvskov P."/>
            <person name="Glockner G."/>
            <person name="Delwiche C.F."/>
            <person name="Petrasek J."/>
            <person name="Van de Peer Y."/>
            <person name="Friml J."/>
            <person name="Beilby M."/>
            <person name="Dolan L."/>
            <person name="Kohara Y."/>
            <person name="Sugano S."/>
            <person name="Fujiyama A."/>
            <person name="Delaux P.-M."/>
            <person name="Quint M."/>
            <person name="TheiBen G."/>
            <person name="Hagemann M."/>
            <person name="Harholt J."/>
            <person name="Dunand C."/>
            <person name="Zachgo S."/>
            <person name="Langdale J."/>
            <person name="Maumus F."/>
            <person name="Straeten D.V.D."/>
            <person name="Gould S.B."/>
            <person name="Rensing S.A."/>
        </authorList>
    </citation>
    <scope>NUCLEOTIDE SEQUENCE [LARGE SCALE GENOMIC DNA]</scope>
    <source>
        <strain evidence="8 9">S276</strain>
    </source>
</reference>
<evidence type="ECO:0000256" key="1">
    <source>
        <dbReference type="ARBA" id="ARBA00004245"/>
    </source>
</evidence>
<dbReference type="SUPFAM" id="SSF69645">
    <property type="entry name" value="Arp2/3 complex subunits"/>
    <property type="match status" value="2"/>
</dbReference>
<sequence>MILFEVENRFLRETFETRLRNLEKALEIDVHLLEFNDIRYRLQASVKDPRYMRLSIKIPAASPQVPMEDSLPLGAIEAVEEAYGTLVEVQKVPEAGYDLTLKVDLHQLPPTEEERFKLMTKLAALRAIIMGAPLRETLKSLLSQPMAEMGETEGGGLQTAYEKKKNIVILHRPGEFFYAFPQSEKVTIVFPMRFKDSNDAALGVAFLQEFMEARRGSASSCAPPCSYSRTPPQELEDAPPLEKQPNAGFVSFIIFRRHVDGERLEKTTWAISTFHAYVSYHVKCSKAFMHTRMRTRVESLIQDK</sequence>
<dbReference type="OMA" id="FRSYFHY"/>
<dbReference type="GO" id="GO:0034314">
    <property type="term" value="P:Arp2/3 complex-mediated actin nucleation"/>
    <property type="evidence" value="ECO:0007669"/>
    <property type="project" value="InterPro"/>
</dbReference>
<keyword evidence="5 6" id="KW-0206">Cytoskeleton</keyword>